<feature type="domain" description="ABC transporter" evidence="10">
    <location>
        <begin position="334"/>
        <end position="569"/>
    </location>
</feature>
<keyword evidence="2" id="KW-0813">Transport</keyword>
<dbReference type="InterPro" id="IPR003593">
    <property type="entry name" value="AAA+_ATPase"/>
</dbReference>
<dbReference type="SMART" id="SM00382">
    <property type="entry name" value="AAA"/>
    <property type="match status" value="1"/>
</dbReference>
<evidence type="ECO:0000313" key="13">
    <source>
        <dbReference type="Proteomes" id="UP000561011"/>
    </source>
</evidence>
<dbReference type="InterPro" id="IPR011527">
    <property type="entry name" value="ABC1_TM_dom"/>
</dbReference>
<accession>A0A853ES46</accession>
<dbReference type="GO" id="GO:0016887">
    <property type="term" value="F:ATP hydrolysis activity"/>
    <property type="evidence" value="ECO:0007669"/>
    <property type="project" value="InterPro"/>
</dbReference>
<reference evidence="12 13" key="1">
    <citation type="submission" date="2020-07" db="EMBL/GenBank/DDBJ databases">
        <title>MOT database genomes.</title>
        <authorList>
            <person name="Joseph S."/>
            <person name="Aduse-Opoku J."/>
            <person name="Hashim A."/>
            <person name="Wade W."/>
            <person name="Curtis M."/>
        </authorList>
    </citation>
    <scope>NUCLEOTIDE SEQUENCE [LARGE SCALE GENOMIC DNA]</scope>
    <source>
        <strain evidence="12 13">DSM 100099</strain>
    </source>
</reference>
<dbReference type="FunFam" id="1.20.1560.10:FF:000040">
    <property type="entry name" value="Multidrug ABC transporter ATP-binding protein"/>
    <property type="match status" value="1"/>
</dbReference>
<dbReference type="CDD" id="cd18548">
    <property type="entry name" value="ABC_6TM_Tm287_like"/>
    <property type="match status" value="1"/>
</dbReference>
<dbReference type="GO" id="GO:0005524">
    <property type="term" value="F:ATP binding"/>
    <property type="evidence" value="ECO:0007669"/>
    <property type="project" value="UniProtKB-KW"/>
</dbReference>
<evidence type="ECO:0000259" key="10">
    <source>
        <dbReference type="PROSITE" id="PS50893"/>
    </source>
</evidence>
<feature type="domain" description="ABC transmembrane type-1" evidence="11">
    <location>
        <begin position="18"/>
        <end position="300"/>
    </location>
</feature>
<name>A0A853ES46_9MICO</name>
<dbReference type="PROSITE" id="PS00211">
    <property type="entry name" value="ABC_TRANSPORTER_1"/>
    <property type="match status" value="1"/>
</dbReference>
<dbReference type="FunFam" id="3.40.50.300:FF:000854">
    <property type="entry name" value="Multidrug ABC transporter ATP-binding protein"/>
    <property type="match status" value="1"/>
</dbReference>
<sequence>MLLQLLKAHLRPYRSALVLVMVLQLVQTIASLYLPSLNADIIDKGVTTGDTSYIIRIGALMLVVSLGQIVCAVTAVYFGARAAMGFGRDVRASLFSTVQSFSGQDVGRFGAPSLITRTTNDVQQVQMVVMLGLTIMVMAPIMLVGGIIMALREDVGLSALLVVIVPVLGVTVGIIISRMVPYFRQMQKRIDRINSVLREQITGIRVIRAFVRERHEEERFEVANTELYDTSLRVGKLMALMFPVVMLVMNLSSVSVMWFGAQRIDSGEMQIGALTAYLSYIMYILMAVMMSTMIFMMVPRAAVSAERIKEVLDTDSSVVEPARPVAIGQVSGRVELDHVEFRYPGAQDPVLSDITFTAEPGQTTAIIGSTGSGKTTLINLVPRLFDATGGTVRIDGVDVREAAGQDVWAHIGMVPQKPYLFSGTIASNLAYGLPGATEEQMWDALEVAQAATFVRDLAQGLETPVAQGGTNFSGGQRQRLAIARAVIRDPKIYLFDDSFSALDYATDAALRRALVPRTRGATTLLVAQRVATIRTAEKIIVLDNGRIVGQGTHDELLESCQTYQEIVFSQLSAEEAA</sequence>
<evidence type="ECO:0000256" key="4">
    <source>
        <dbReference type="ARBA" id="ARBA00022692"/>
    </source>
</evidence>
<dbReference type="RefSeq" id="WP_179913078.1">
    <property type="nucleotide sequence ID" value="NZ_JACBYE010000014.1"/>
</dbReference>
<evidence type="ECO:0000256" key="3">
    <source>
        <dbReference type="ARBA" id="ARBA00022475"/>
    </source>
</evidence>
<dbReference type="PROSITE" id="PS50893">
    <property type="entry name" value="ABC_TRANSPORTER_2"/>
    <property type="match status" value="1"/>
</dbReference>
<feature type="transmembrane region" description="Helical" evidence="9">
    <location>
        <begin position="237"/>
        <end position="260"/>
    </location>
</feature>
<dbReference type="Gene3D" id="1.20.1560.10">
    <property type="entry name" value="ABC transporter type 1, transmembrane domain"/>
    <property type="match status" value="1"/>
</dbReference>
<keyword evidence="6 12" id="KW-0067">ATP-binding</keyword>
<gene>
    <name evidence="12" type="ORF">HZZ10_07735</name>
</gene>
<keyword evidence="7 9" id="KW-1133">Transmembrane helix</keyword>
<keyword evidence="13" id="KW-1185">Reference proteome</keyword>
<feature type="transmembrane region" description="Helical" evidence="9">
    <location>
        <begin position="12"/>
        <end position="33"/>
    </location>
</feature>
<evidence type="ECO:0000256" key="5">
    <source>
        <dbReference type="ARBA" id="ARBA00022741"/>
    </source>
</evidence>
<dbReference type="InterPro" id="IPR017871">
    <property type="entry name" value="ABC_transporter-like_CS"/>
</dbReference>
<keyword evidence="8 9" id="KW-0472">Membrane</keyword>
<dbReference type="InterPro" id="IPR039421">
    <property type="entry name" value="Type_1_exporter"/>
</dbReference>
<evidence type="ECO:0000313" key="12">
    <source>
        <dbReference type="EMBL" id="NYS93415.1"/>
    </source>
</evidence>
<feature type="transmembrane region" description="Helical" evidence="9">
    <location>
        <begin position="157"/>
        <end position="180"/>
    </location>
</feature>
<dbReference type="InterPro" id="IPR036640">
    <property type="entry name" value="ABC1_TM_sf"/>
</dbReference>
<dbReference type="SUPFAM" id="SSF52540">
    <property type="entry name" value="P-loop containing nucleoside triphosphate hydrolases"/>
    <property type="match status" value="1"/>
</dbReference>
<keyword evidence="4 9" id="KW-0812">Transmembrane</keyword>
<dbReference type="Pfam" id="PF00664">
    <property type="entry name" value="ABC_membrane"/>
    <property type="match status" value="1"/>
</dbReference>
<dbReference type="EMBL" id="JACBYE010000014">
    <property type="protein sequence ID" value="NYS93415.1"/>
    <property type="molecule type" value="Genomic_DNA"/>
</dbReference>
<evidence type="ECO:0000259" key="11">
    <source>
        <dbReference type="PROSITE" id="PS50929"/>
    </source>
</evidence>
<feature type="transmembrane region" description="Helical" evidence="9">
    <location>
        <begin position="280"/>
        <end position="298"/>
    </location>
</feature>
<dbReference type="InterPro" id="IPR003439">
    <property type="entry name" value="ABC_transporter-like_ATP-bd"/>
</dbReference>
<dbReference type="InterPro" id="IPR027417">
    <property type="entry name" value="P-loop_NTPase"/>
</dbReference>
<dbReference type="AlphaFoldDB" id="A0A853ES46"/>
<dbReference type="Proteomes" id="UP000561011">
    <property type="component" value="Unassembled WGS sequence"/>
</dbReference>
<evidence type="ECO:0000256" key="2">
    <source>
        <dbReference type="ARBA" id="ARBA00022448"/>
    </source>
</evidence>
<protein>
    <submittedName>
        <fullName evidence="12">ABC transporter ATP-binding protein</fullName>
    </submittedName>
</protein>
<evidence type="ECO:0000256" key="1">
    <source>
        <dbReference type="ARBA" id="ARBA00004651"/>
    </source>
</evidence>
<evidence type="ECO:0000256" key="9">
    <source>
        <dbReference type="SAM" id="Phobius"/>
    </source>
</evidence>
<feature type="transmembrane region" description="Helical" evidence="9">
    <location>
        <begin position="53"/>
        <end position="78"/>
    </location>
</feature>
<keyword evidence="3" id="KW-1003">Cell membrane</keyword>
<organism evidence="12 13">
    <name type="scientific">Sanguibacter inulinus</name>
    <dbReference type="NCBI Taxonomy" id="60922"/>
    <lineage>
        <taxon>Bacteria</taxon>
        <taxon>Bacillati</taxon>
        <taxon>Actinomycetota</taxon>
        <taxon>Actinomycetes</taxon>
        <taxon>Micrococcales</taxon>
        <taxon>Sanguibacteraceae</taxon>
        <taxon>Sanguibacter</taxon>
    </lineage>
</organism>
<dbReference type="Pfam" id="PF00005">
    <property type="entry name" value="ABC_tran"/>
    <property type="match status" value="1"/>
</dbReference>
<dbReference type="SUPFAM" id="SSF90123">
    <property type="entry name" value="ABC transporter transmembrane region"/>
    <property type="match status" value="1"/>
</dbReference>
<evidence type="ECO:0000256" key="7">
    <source>
        <dbReference type="ARBA" id="ARBA00022989"/>
    </source>
</evidence>
<comment type="subcellular location">
    <subcellularLocation>
        <location evidence="1">Cell membrane</location>
        <topology evidence="1">Multi-pass membrane protein</topology>
    </subcellularLocation>
</comment>
<dbReference type="GO" id="GO:0005886">
    <property type="term" value="C:plasma membrane"/>
    <property type="evidence" value="ECO:0007669"/>
    <property type="project" value="UniProtKB-SubCell"/>
</dbReference>
<dbReference type="PROSITE" id="PS50929">
    <property type="entry name" value="ABC_TM1F"/>
    <property type="match status" value="1"/>
</dbReference>
<dbReference type="PANTHER" id="PTHR43394:SF1">
    <property type="entry name" value="ATP-BINDING CASSETTE SUB-FAMILY B MEMBER 10, MITOCHONDRIAL"/>
    <property type="match status" value="1"/>
</dbReference>
<dbReference type="Gene3D" id="3.40.50.300">
    <property type="entry name" value="P-loop containing nucleotide triphosphate hydrolases"/>
    <property type="match status" value="1"/>
</dbReference>
<feature type="transmembrane region" description="Helical" evidence="9">
    <location>
        <begin position="127"/>
        <end position="151"/>
    </location>
</feature>
<evidence type="ECO:0000256" key="8">
    <source>
        <dbReference type="ARBA" id="ARBA00023136"/>
    </source>
</evidence>
<dbReference type="GO" id="GO:0015421">
    <property type="term" value="F:ABC-type oligopeptide transporter activity"/>
    <property type="evidence" value="ECO:0007669"/>
    <property type="project" value="TreeGrafter"/>
</dbReference>
<dbReference type="PANTHER" id="PTHR43394">
    <property type="entry name" value="ATP-DEPENDENT PERMEASE MDL1, MITOCHONDRIAL"/>
    <property type="match status" value="1"/>
</dbReference>
<comment type="caution">
    <text evidence="12">The sequence shown here is derived from an EMBL/GenBank/DDBJ whole genome shotgun (WGS) entry which is preliminary data.</text>
</comment>
<keyword evidence="5" id="KW-0547">Nucleotide-binding</keyword>
<evidence type="ECO:0000256" key="6">
    <source>
        <dbReference type="ARBA" id="ARBA00022840"/>
    </source>
</evidence>
<proteinExistence type="predicted"/>